<dbReference type="AlphaFoldDB" id="A0A246G8I9"/>
<protein>
    <submittedName>
        <fullName evidence="6">Aminotransferase</fullName>
    </submittedName>
</protein>
<comment type="caution">
    <text evidence="6">The sequence shown here is derived from an EMBL/GenBank/DDBJ whole genome shotgun (WGS) entry which is preliminary data.</text>
</comment>
<dbReference type="InterPro" id="IPR000653">
    <property type="entry name" value="DegT/StrS_aminotransferase"/>
</dbReference>
<organism evidence="6 7">
    <name type="scientific">Flavobacterium columnare</name>
    <dbReference type="NCBI Taxonomy" id="996"/>
    <lineage>
        <taxon>Bacteria</taxon>
        <taxon>Pseudomonadati</taxon>
        <taxon>Bacteroidota</taxon>
        <taxon>Flavobacteriia</taxon>
        <taxon>Flavobacteriales</taxon>
        <taxon>Flavobacteriaceae</taxon>
        <taxon>Flavobacterium</taxon>
    </lineage>
</organism>
<keyword evidence="6" id="KW-0032">Aminotransferase</keyword>
<evidence type="ECO:0000256" key="1">
    <source>
        <dbReference type="ARBA" id="ARBA00022898"/>
    </source>
</evidence>
<comment type="similarity">
    <text evidence="2 5">Belongs to the DegT/DnrJ/EryC1 family.</text>
</comment>
<gene>
    <name evidence="6" type="ORF">BWK62_12410</name>
</gene>
<evidence type="ECO:0000313" key="7">
    <source>
        <dbReference type="Proteomes" id="UP000198034"/>
    </source>
</evidence>
<evidence type="ECO:0000313" key="6">
    <source>
        <dbReference type="EMBL" id="OWP75265.1"/>
    </source>
</evidence>
<dbReference type="GO" id="GO:0030170">
    <property type="term" value="F:pyridoxal phosphate binding"/>
    <property type="evidence" value="ECO:0007669"/>
    <property type="project" value="TreeGrafter"/>
</dbReference>
<dbReference type="Gene3D" id="3.40.640.10">
    <property type="entry name" value="Type I PLP-dependent aspartate aminotransferase-like (Major domain)"/>
    <property type="match status" value="1"/>
</dbReference>
<dbReference type="Proteomes" id="UP000198034">
    <property type="component" value="Unassembled WGS sequence"/>
</dbReference>
<feature type="modified residue" description="N6-(pyridoxal phosphate)lysine" evidence="4">
    <location>
        <position position="194"/>
    </location>
</feature>
<dbReference type="Gene3D" id="3.90.1150.10">
    <property type="entry name" value="Aspartate Aminotransferase, domain 1"/>
    <property type="match status" value="1"/>
</dbReference>
<dbReference type="Pfam" id="PF01041">
    <property type="entry name" value="DegT_DnrJ_EryC1"/>
    <property type="match status" value="1"/>
</dbReference>
<reference evidence="6 7" key="1">
    <citation type="journal article" date="2017" name="Infect. Genet. Evol.">
        <title>Comparative genome analysis of fish pathogen Flavobacterium columnare reveals extensive sequence diversity within the species.</title>
        <authorList>
            <person name="Kayansamruaj P."/>
            <person name="Dong H.T."/>
            <person name="Hirono I."/>
            <person name="Kondo H."/>
            <person name="Senapin S."/>
            <person name="Rodkhum C."/>
        </authorList>
    </citation>
    <scope>NUCLEOTIDE SEQUENCE [LARGE SCALE GENOMIC DNA]</scope>
    <source>
        <strain evidence="6 7">1214</strain>
    </source>
</reference>
<dbReference type="EMBL" id="MTCY01000044">
    <property type="protein sequence ID" value="OWP75265.1"/>
    <property type="molecule type" value="Genomic_DNA"/>
</dbReference>
<dbReference type="SUPFAM" id="SSF53383">
    <property type="entry name" value="PLP-dependent transferases"/>
    <property type="match status" value="1"/>
</dbReference>
<feature type="active site" description="Proton acceptor" evidence="3">
    <location>
        <position position="194"/>
    </location>
</feature>
<name>A0A246G8I9_9FLAO</name>
<dbReference type="InterPro" id="IPR015424">
    <property type="entry name" value="PyrdxlP-dep_Trfase"/>
</dbReference>
<accession>A0A246G8I9</accession>
<dbReference type="PANTHER" id="PTHR30244:SF36">
    <property type="entry name" value="3-OXO-GLUCOSE-6-PHOSPHATE:GLUTAMATE AMINOTRANSFERASE"/>
    <property type="match status" value="1"/>
</dbReference>
<dbReference type="CDD" id="cd00616">
    <property type="entry name" value="AHBA_syn"/>
    <property type="match status" value="1"/>
</dbReference>
<evidence type="ECO:0000256" key="5">
    <source>
        <dbReference type="RuleBase" id="RU004508"/>
    </source>
</evidence>
<keyword evidence="1 4" id="KW-0663">Pyridoxal phosphate</keyword>
<dbReference type="GO" id="GO:0008483">
    <property type="term" value="F:transaminase activity"/>
    <property type="evidence" value="ECO:0007669"/>
    <property type="project" value="UniProtKB-KW"/>
</dbReference>
<evidence type="ECO:0000256" key="2">
    <source>
        <dbReference type="ARBA" id="ARBA00037999"/>
    </source>
</evidence>
<dbReference type="PANTHER" id="PTHR30244">
    <property type="entry name" value="TRANSAMINASE"/>
    <property type="match status" value="1"/>
</dbReference>
<dbReference type="GO" id="GO:0000271">
    <property type="term" value="P:polysaccharide biosynthetic process"/>
    <property type="evidence" value="ECO:0007669"/>
    <property type="project" value="TreeGrafter"/>
</dbReference>
<keyword evidence="6" id="KW-0808">Transferase</keyword>
<evidence type="ECO:0000256" key="3">
    <source>
        <dbReference type="PIRSR" id="PIRSR000390-1"/>
    </source>
</evidence>
<sequence length="370" mass="41998">MNYIEPNPNLMNVSFLDLKKINEPYEMLFQDKLQELLQSGWYILGKEVTLFEKQFARYCESSYCVGVGNGLDAITLTFLAYIEKGSLSKGDEIIVPANTYIASILGIIQAGLIPVLVEPEIDTYTLDPSKIEEKITSKTRGLLIVHLYGQLAHMDAIMKISCHHNLLVIEDCAQAHGLKFKGNHTRTFSFYPGKNLGALGDGGAIVTDDEFIAKTIQKLRNYGSSKKYYNELKGFNSRLDELQAAFLNIKLPKLDCDNNARRRIADSYLKNIQNSKIILPKITAITEHVFHVFVIRSKERDVLQKYLEDKGIQTLIHYPVPPHKQEGMSEWNHLSFSITEQIHDEILSLPISPVMSEEEVNYVIKILNAF</sequence>
<dbReference type="PIRSF" id="PIRSF000390">
    <property type="entry name" value="PLP_StrS"/>
    <property type="match status" value="1"/>
</dbReference>
<dbReference type="InterPro" id="IPR015421">
    <property type="entry name" value="PyrdxlP-dep_Trfase_major"/>
</dbReference>
<evidence type="ECO:0000256" key="4">
    <source>
        <dbReference type="PIRSR" id="PIRSR000390-2"/>
    </source>
</evidence>
<proteinExistence type="inferred from homology"/>
<dbReference type="InterPro" id="IPR015422">
    <property type="entry name" value="PyrdxlP-dep_Trfase_small"/>
</dbReference>